<reference evidence="3 4" key="1">
    <citation type="submission" date="2015-02" db="EMBL/GenBank/DDBJ databases">
        <title>Draft Genome Sequences of Two Closely-Related Aflatoxigenic Aspergillus Species Obtained from the Cote d'Ivoire.</title>
        <authorList>
            <person name="Moore G.G."/>
            <person name="Beltz S.B."/>
            <person name="Mack B.M."/>
        </authorList>
    </citation>
    <scope>NUCLEOTIDE SEQUENCE [LARGE SCALE GENOMIC DNA]</scope>
    <source>
        <strain evidence="3 4">SRRC1468</strain>
    </source>
</reference>
<dbReference type="SUPFAM" id="SSF53474">
    <property type="entry name" value="alpha/beta-Hydrolases"/>
    <property type="match status" value="1"/>
</dbReference>
<dbReference type="Gene3D" id="1.10.3020.20">
    <property type="match status" value="1"/>
</dbReference>
<dbReference type="AlphaFoldDB" id="A0A0F8U2J5"/>
<dbReference type="SUPFAM" id="SSF49785">
    <property type="entry name" value="Galactose-binding domain-like"/>
    <property type="match status" value="1"/>
</dbReference>
<dbReference type="InterPro" id="IPR013736">
    <property type="entry name" value="Xaa-Pro_dipept_C"/>
</dbReference>
<dbReference type="GO" id="GO:0008239">
    <property type="term" value="F:dipeptidyl-peptidase activity"/>
    <property type="evidence" value="ECO:0007669"/>
    <property type="project" value="InterPro"/>
</dbReference>
<organism evidence="3 4">
    <name type="scientific">Aspergillus rambellii</name>
    <dbReference type="NCBI Taxonomy" id="308745"/>
    <lineage>
        <taxon>Eukaryota</taxon>
        <taxon>Fungi</taxon>
        <taxon>Dikarya</taxon>
        <taxon>Ascomycota</taxon>
        <taxon>Pezizomycotina</taxon>
        <taxon>Eurotiomycetes</taxon>
        <taxon>Eurotiomycetidae</taxon>
        <taxon>Eurotiales</taxon>
        <taxon>Aspergillaceae</taxon>
        <taxon>Aspergillus</taxon>
        <taxon>Aspergillus subgen. Nidulantes</taxon>
    </lineage>
</organism>
<comment type="caution">
    <text evidence="3">The sequence shown here is derived from an EMBL/GenBank/DDBJ whole genome shotgun (WGS) entry which is preliminary data.</text>
</comment>
<dbReference type="InterPro" id="IPR005674">
    <property type="entry name" value="CocE/Ser_esterase"/>
</dbReference>
<proteinExistence type="predicted"/>
<sequence length="607" mass="67840">MATEIGGTKITFGDPRQPKALPLSHPKARWGEFGRKTTVLPKGYVRRRGCLPLPCDILFDRDIAVRLRDGVVIYLDVYRPVNDVLKIPALLAWSPYGKQGGRGNQVLDDFPFRMAVPLRKLSELQKWEGPDPAYWVQHGYAVINADPRGVGKSEGDIYHFGSQEGRDGADVVDWIGEQPWCSGKVGLSGNSYLSISQWFIAAERPKYLAAIAPWEGLSDLFGEGLALGGTITTPSLNFDLQLLQVNAGENSWENATQMVIDHDIFGPYHDDKRARVENINVPAYVVASWSNPIHTFGTFCAYMKLTSEKWLRVHDTWEWPDYYDEVNRTDLHRFFDRYLKGIDNGWEKTPKVRVKIIDTAIPTTRQGVDMTFSAFPPPQSIPMKLFFNGMDGSLSAAYPPSSRVEYQVKTGGCEFIYKFETDAVLCGPIDLCLAVSLAEAADSDIFITFEKILTSGYVGSQLIVPYERLYQSFLIRAANRAGLAPETQVLFYKGPAGQARLSRREPHPHDNIPGFRKANMEVRTFVKQHETVLFRPSVGPIGMNFAKGEQLRLRVSGQNPAVFPPVDQATLTVDNFQNPNETGVVSIHCGTYDKSGSYVTLPLLSQC</sequence>
<dbReference type="Pfam" id="PF08530">
    <property type="entry name" value="PepX_C"/>
    <property type="match status" value="1"/>
</dbReference>
<dbReference type="NCBIfam" id="TIGR00976">
    <property type="entry name" value="CocE_NonD"/>
    <property type="match status" value="1"/>
</dbReference>
<dbReference type="EMBL" id="JZBS01003742">
    <property type="protein sequence ID" value="KKK13788.1"/>
    <property type="molecule type" value="Genomic_DNA"/>
</dbReference>
<protein>
    <recommendedName>
        <fullName evidence="2">Xaa-Pro dipeptidyl-peptidase C-terminal domain-containing protein</fullName>
    </recommendedName>
</protein>
<evidence type="ECO:0000313" key="3">
    <source>
        <dbReference type="EMBL" id="KKK13788.1"/>
    </source>
</evidence>
<evidence type="ECO:0000313" key="4">
    <source>
        <dbReference type="Proteomes" id="UP000034291"/>
    </source>
</evidence>
<dbReference type="InterPro" id="IPR050585">
    <property type="entry name" value="Xaa-Pro_dipeptidyl-ppase/CocE"/>
</dbReference>
<keyword evidence="1" id="KW-0378">Hydrolase</keyword>
<dbReference type="Proteomes" id="UP000034291">
    <property type="component" value="Unassembled WGS sequence"/>
</dbReference>
<accession>A0A0F8U2J5</accession>
<dbReference type="Pfam" id="PF02129">
    <property type="entry name" value="Peptidase_S15"/>
    <property type="match status" value="1"/>
</dbReference>
<dbReference type="PANTHER" id="PTHR43056">
    <property type="entry name" value="PEPTIDASE S9 PROLYL OLIGOPEPTIDASE"/>
    <property type="match status" value="1"/>
</dbReference>
<name>A0A0F8U2J5_9EURO</name>
<dbReference type="Gene3D" id="2.60.120.260">
    <property type="entry name" value="Galactose-binding domain-like"/>
    <property type="match status" value="1"/>
</dbReference>
<evidence type="ECO:0000259" key="2">
    <source>
        <dbReference type="SMART" id="SM00939"/>
    </source>
</evidence>
<evidence type="ECO:0000256" key="1">
    <source>
        <dbReference type="ARBA" id="ARBA00022801"/>
    </source>
</evidence>
<gene>
    <name evidence="3" type="ORF">ARAM_003583</name>
</gene>
<dbReference type="InterPro" id="IPR008979">
    <property type="entry name" value="Galactose-bd-like_sf"/>
</dbReference>
<dbReference type="InterPro" id="IPR029058">
    <property type="entry name" value="AB_hydrolase_fold"/>
</dbReference>
<dbReference type="Gene3D" id="3.40.50.1820">
    <property type="entry name" value="alpha/beta hydrolase"/>
    <property type="match status" value="1"/>
</dbReference>
<dbReference type="InterPro" id="IPR000383">
    <property type="entry name" value="Xaa-Pro-like_dom"/>
</dbReference>
<dbReference type="PANTHER" id="PTHR43056:SF10">
    <property type="entry name" value="COCE_NOND FAMILY, PUTATIVE (AFU_ORTHOLOGUE AFUA_7G00600)-RELATED"/>
    <property type="match status" value="1"/>
</dbReference>
<dbReference type="OrthoDB" id="2578740at2759"/>
<feature type="domain" description="Xaa-Pro dipeptidyl-peptidase C-terminal" evidence="2">
    <location>
        <begin position="332"/>
        <end position="600"/>
    </location>
</feature>
<dbReference type="SMART" id="SM00939">
    <property type="entry name" value="PepX_C"/>
    <property type="match status" value="1"/>
</dbReference>
<keyword evidence="4" id="KW-1185">Reference proteome</keyword>